<comment type="similarity">
    <text evidence="1">Belongs to the peptidase S1C family.</text>
</comment>
<dbReference type="Pfam" id="PF13365">
    <property type="entry name" value="Trypsin_2"/>
    <property type="match status" value="1"/>
</dbReference>
<keyword evidence="8" id="KW-1133">Transmembrane helix</keyword>
<dbReference type="GO" id="GO:0008233">
    <property type="term" value="F:peptidase activity"/>
    <property type="evidence" value="ECO:0007669"/>
    <property type="project" value="UniProtKB-KW"/>
</dbReference>
<sequence length="407" mass="43173">MLRRFWLLFAQAVTVLLALMFIIATLKPQWLQHQGQFGTQLAEPIVALQEVAPSIGSRPLRSSYSEGAQKAMPAVVNVFSSKDGNLPPDPRAKDPLFRYFFGDKNKRKSDEPPASNLGSGVIVSSEGYILTNQHVVDGADQIEVALADERTSSAKVIGVDPETDLAVLKINMTNLPTITLGRIEQTHVGDVVLAIGNPFGVGQTVTMGIVSALGRNHLGINTFENFIQTDAAINPGNSGGALVDVNGNLLGINTAIYSRSGGSLGIGFAIPVSTARSVLENIITTGTVTRGWIGVEPQDVTPEIAESFGLDQKSGAIVAGVLQGGPADKAGIKPGDILVSIDDDTITDTTRLLNVVAQIKPGTAVKAHVMRKNKELDVNVTIGKRPAQPRATQMPDEDQGDQDQSDE</sequence>
<dbReference type="PANTHER" id="PTHR22939:SF129">
    <property type="entry name" value="SERINE PROTEASE HTRA2, MITOCHONDRIAL"/>
    <property type="match status" value="1"/>
</dbReference>
<organism evidence="10 11">
    <name type="scientific">Candidatus Burkholderia pumila</name>
    <dbReference type="NCBI Taxonomy" id="1090375"/>
    <lineage>
        <taxon>Bacteria</taxon>
        <taxon>Pseudomonadati</taxon>
        <taxon>Pseudomonadota</taxon>
        <taxon>Betaproteobacteria</taxon>
        <taxon>Burkholderiales</taxon>
        <taxon>Burkholderiaceae</taxon>
        <taxon>Burkholderia</taxon>
    </lineage>
</organism>
<dbReference type="SUPFAM" id="SSF50156">
    <property type="entry name" value="PDZ domain-like"/>
    <property type="match status" value="1"/>
</dbReference>
<dbReference type="EMBL" id="LELG01000004">
    <property type="protein sequence ID" value="KMQ81228.1"/>
    <property type="molecule type" value="Genomic_DNA"/>
</dbReference>
<evidence type="ECO:0000256" key="3">
    <source>
        <dbReference type="ARBA" id="ARBA00022729"/>
    </source>
</evidence>
<evidence type="ECO:0000256" key="4">
    <source>
        <dbReference type="ARBA" id="ARBA00022737"/>
    </source>
</evidence>
<dbReference type="Proteomes" id="UP000242951">
    <property type="component" value="Unassembled WGS sequence"/>
</dbReference>
<evidence type="ECO:0000313" key="11">
    <source>
        <dbReference type="Proteomes" id="UP000242951"/>
    </source>
</evidence>
<keyword evidence="11" id="KW-1185">Reference proteome</keyword>
<evidence type="ECO:0000313" key="10">
    <source>
        <dbReference type="EMBL" id="KMQ81228.1"/>
    </source>
</evidence>
<name>A0ABR5HPB5_9BURK</name>
<gene>
    <name evidence="10" type="ORF">BPMI_01775c</name>
</gene>
<dbReference type="NCBIfam" id="TIGR02037">
    <property type="entry name" value="degP_htrA_DO"/>
    <property type="match status" value="1"/>
</dbReference>
<dbReference type="CDD" id="cd10839">
    <property type="entry name" value="cpPDZ1_DegP-like"/>
    <property type="match status" value="1"/>
</dbReference>
<accession>A0ABR5HPB5</accession>
<keyword evidence="6" id="KW-0720">Serine protease</keyword>
<dbReference type="Gene3D" id="2.30.42.10">
    <property type="match status" value="1"/>
</dbReference>
<feature type="transmembrane region" description="Helical" evidence="8">
    <location>
        <begin position="6"/>
        <end position="26"/>
    </location>
</feature>
<evidence type="ECO:0000256" key="5">
    <source>
        <dbReference type="ARBA" id="ARBA00022801"/>
    </source>
</evidence>
<evidence type="ECO:0000256" key="7">
    <source>
        <dbReference type="SAM" id="MobiDB-lite"/>
    </source>
</evidence>
<dbReference type="InterPro" id="IPR001940">
    <property type="entry name" value="Peptidase_S1C"/>
</dbReference>
<feature type="domain" description="PDZ" evidence="9">
    <location>
        <begin position="282"/>
        <end position="373"/>
    </location>
</feature>
<dbReference type="InterPro" id="IPR011782">
    <property type="entry name" value="Pept_S1C_Do"/>
</dbReference>
<keyword evidence="5" id="KW-0378">Hydrolase</keyword>
<dbReference type="InterPro" id="IPR036034">
    <property type="entry name" value="PDZ_sf"/>
</dbReference>
<keyword evidence="2 10" id="KW-0645">Protease</keyword>
<dbReference type="PRINTS" id="PR00834">
    <property type="entry name" value="PROTEASES2C"/>
</dbReference>
<reference evidence="10 11" key="1">
    <citation type="submission" date="2015-06" db="EMBL/GenBank/DDBJ databases">
        <title>Comparative genomics of Burkholderia leaf nodule symbionts.</title>
        <authorList>
            <person name="Carlier A."/>
            <person name="Eberl L."/>
            <person name="Pinto-Carbo M."/>
        </authorList>
    </citation>
    <scope>NUCLEOTIDE SEQUENCE [LARGE SCALE GENOMIC DNA]</scope>
    <source>
        <strain evidence="10 11">UZHbot3</strain>
    </source>
</reference>
<keyword evidence="8" id="KW-0812">Transmembrane</keyword>
<dbReference type="SUPFAM" id="SSF50494">
    <property type="entry name" value="Trypsin-like serine proteases"/>
    <property type="match status" value="1"/>
</dbReference>
<dbReference type="PROSITE" id="PS50106">
    <property type="entry name" value="PDZ"/>
    <property type="match status" value="1"/>
</dbReference>
<dbReference type="InterPro" id="IPR009003">
    <property type="entry name" value="Peptidase_S1_PA"/>
</dbReference>
<evidence type="ECO:0000256" key="1">
    <source>
        <dbReference type="ARBA" id="ARBA00010541"/>
    </source>
</evidence>
<comment type="caution">
    <text evidence="10">The sequence shown here is derived from an EMBL/GenBank/DDBJ whole genome shotgun (WGS) entry which is preliminary data.</text>
</comment>
<evidence type="ECO:0000256" key="2">
    <source>
        <dbReference type="ARBA" id="ARBA00022670"/>
    </source>
</evidence>
<keyword evidence="8" id="KW-0472">Membrane</keyword>
<feature type="region of interest" description="Disordered" evidence="7">
    <location>
        <begin position="382"/>
        <end position="407"/>
    </location>
</feature>
<evidence type="ECO:0000256" key="8">
    <source>
        <dbReference type="SAM" id="Phobius"/>
    </source>
</evidence>
<proteinExistence type="inferred from homology"/>
<dbReference type="Gene3D" id="2.40.10.120">
    <property type="match status" value="1"/>
</dbReference>
<keyword evidence="3" id="KW-0732">Signal</keyword>
<evidence type="ECO:0000259" key="9">
    <source>
        <dbReference type="PROSITE" id="PS50106"/>
    </source>
</evidence>
<feature type="compositionally biased region" description="Acidic residues" evidence="7">
    <location>
        <begin position="395"/>
        <end position="407"/>
    </location>
</feature>
<dbReference type="GO" id="GO:0006508">
    <property type="term" value="P:proteolysis"/>
    <property type="evidence" value="ECO:0007669"/>
    <property type="project" value="UniProtKB-KW"/>
</dbReference>
<protein>
    <submittedName>
        <fullName evidence="10">Outer membrane stress sensor protease DegQ, serine protease</fullName>
    </submittedName>
</protein>
<dbReference type="Pfam" id="PF13180">
    <property type="entry name" value="PDZ_2"/>
    <property type="match status" value="1"/>
</dbReference>
<dbReference type="InterPro" id="IPR001478">
    <property type="entry name" value="PDZ"/>
</dbReference>
<keyword evidence="4" id="KW-0677">Repeat</keyword>
<dbReference type="SMART" id="SM00228">
    <property type="entry name" value="PDZ"/>
    <property type="match status" value="1"/>
</dbReference>
<dbReference type="PANTHER" id="PTHR22939">
    <property type="entry name" value="SERINE PROTEASE FAMILY S1C HTRA-RELATED"/>
    <property type="match status" value="1"/>
</dbReference>
<evidence type="ECO:0000256" key="6">
    <source>
        <dbReference type="ARBA" id="ARBA00022825"/>
    </source>
</evidence>